<feature type="modified residue" description="4-aspartylphosphate" evidence="1">
    <location>
        <position position="63"/>
    </location>
</feature>
<accession>A0ABV2T4K4</accession>
<evidence type="ECO:0000256" key="1">
    <source>
        <dbReference type="PROSITE-ProRule" id="PRU00169"/>
    </source>
</evidence>
<dbReference type="RefSeq" id="WP_354660596.1">
    <property type="nucleotide sequence ID" value="NZ_JBEXAC010000001.1"/>
</dbReference>
<dbReference type="Gene3D" id="3.40.50.2300">
    <property type="match status" value="1"/>
</dbReference>
<evidence type="ECO:0000313" key="4">
    <source>
        <dbReference type="Proteomes" id="UP001549749"/>
    </source>
</evidence>
<dbReference type="InterPro" id="IPR011006">
    <property type="entry name" value="CheY-like_superfamily"/>
</dbReference>
<keyword evidence="1" id="KW-0597">Phosphoprotein</keyword>
<protein>
    <submittedName>
        <fullName evidence="3">Response regulator</fullName>
    </submittedName>
</protein>
<dbReference type="PROSITE" id="PS50110">
    <property type="entry name" value="RESPONSE_REGULATORY"/>
    <property type="match status" value="1"/>
</dbReference>
<dbReference type="Proteomes" id="UP001549749">
    <property type="component" value="Unassembled WGS sequence"/>
</dbReference>
<organism evidence="3 4">
    <name type="scientific">Chitinophaga defluvii</name>
    <dbReference type="NCBI Taxonomy" id="3163343"/>
    <lineage>
        <taxon>Bacteria</taxon>
        <taxon>Pseudomonadati</taxon>
        <taxon>Bacteroidota</taxon>
        <taxon>Chitinophagia</taxon>
        <taxon>Chitinophagales</taxon>
        <taxon>Chitinophagaceae</taxon>
        <taxon>Chitinophaga</taxon>
    </lineage>
</organism>
<evidence type="ECO:0000313" key="3">
    <source>
        <dbReference type="EMBL" id="MET6997961.1"/>
    </source>
</evidence>
<dbReference type="PANTHER" id="PTHR44520:SF2">
    <property type="entry name" value="RESPONSE REGULATOR RCP1"/>
    <property type="match status" value="1"/>
</dbReference>
<reference evidence="3 4" key="1">
    <citation type="submission" date="2024-06" db="EMBL/GenBank/DDBJ databases">
        <title>Chitinophaga defluvii sp. nov., isolated from municipal sewage.</title>
        <authorList>
            <person name="Zhang L."/>
        </authorList>
    </citation>
    <scope>NUCLEOTIDE SEQUENCE [LARGE SCALE GENOMIC DNA]</scope>
    <source>
        <strain evidence="3 4">H8</strain>
    </source>
</reference>
<gene>
    <name evidence="3" type="ORF">ABR189_11300</name>
</gene>
<dbReference type="Pfam" id="PF00072">
    <property type="entry name" value="Response_reg"/>
    <property type="match status" value="1"/>
</dbReference>
<feature type="domain" description="Response regulatory" evidence="2">
    <location>
        <begin position="6"/>
        <end position="130"/>
    </location>
</feature>
<evidence type="ECO:0000259" key="2">
    <source>
        <dbReference type="PROSITE" id="PS50110"/>
    </source>
</evidence>
<sequence length="130" mass="15101">MKLINMVFIVDDDPIHQQIAQIMIERQGISKDIRTFSDAQEVLDYMKQHLTHPQHLPDVILLDLNMPVMDGWDFLNEYAGFQEILAKPIKIFVLTSSIDEKDKERVRTYSFVTGYLTKPLSKEIITHLAV</sequence>
<keyword evidence="4" id="KW-1185">Reference proteome</keyword>
<dbReference type="InterPro" id="IPR001789">
    <property type="entry name" value="Sig_transdc_resp-reg_receiver"/>
</dbReference>
<dbReference type="EMBL" id="JBEXAC010000001">
    <property type="protein sequence ID" value="MET6997961.1"/>
    <property type="molecule type" value="Genomic_DNA"/>
</dbReference>
<dbReference type="SMART" id="SM00448">
    <property type="entry name" value="REC"/>
    <property type="match status" value="1"/>
</dbReference>
<name>A0ABV2T4K4_9BACT</name>
<dbReference type="PANTHER" id="PTHR44520">
    <property type="entry name" value="RESPONSE REGULATOR RCP1-RELATED"/>
    <property type="match status" value="1"/>
</dbReference>
<proteinExistence type="predicted"/>
<comment type="caution">
    <text evidence="3">The sequence shown here is derived from an EMBL/GenBank/DDBJ whole genome shotgun (WGS) entry which is preliminary data.</text>
</comment>
<dbReference type="InterPro" id="IPR052893">
    <property type="entry name" value="TCS_response_regulator"/>
</dbReference>
<dbReference type="SUPFAM" id="SSF52172">
    <property type="entry name" value="CheY-like"/>
    <property type="match status" value="1"/>
</dbReference>